<dbReference type="EMBL" id="CAJVPL010001846">
    <property type="protein sequence ID" value="CAG8589718.1"/>
    <property type="molecule type" value="Genomic_DNA"/>
</dbReference>
<evidence type="ECO:0000313" key="1">
    <source>
        <dbReference type="EMBL" id="CAG8589718.1"/>
    </source>
</evidence>
<comment type="caution">
    <text evidence="1">The sequence shown here is derived from an EMBL/GenBank/DDBJ whole genome shotgun (WGS) entry which is preliminary data.</text>
</comment>
<evidence type="ECO:0000313" key="2">
    <source>
        <dbReference type="Proteomes" id="UP000789831"/>
    </source>
</evidence>
<reference evidence="1" key="1">
    <citation type="submission" date="2021-06" db="EMBL/GenBank/DDBJ databases">
        <authorList>
            <person name="Kallberg Y."/>
            <person name="Tangrot J."/>
            <person name="Rosling A."/>
        </authorList>
    </citation>
    <scope>NUCLEOTIDE SEQUENCE</scope>
    <source>
        <strain evidence="1">MT106</strain>
    </source>
</reference>
<name>A0A9N9C6U4_9GLOM</name>
<sequence>MTSSGNNSDTPAFITGNKDYNGTTVQKCNKRLNINIEYGCTDKPDMAMAIYMYHNIVKKGDLNKHEFATHCCEYLMNNEQQQNQLITDITKEWKKVDIITKQYQQEKTMKCDQCQLTLPKSALNELTSIAGHYCQVPDCREPTTGDNITQYHHTHIICELCNQKWKKINESKDTKNIKAEIQGYVDRGMTNHATACRKCCKPRSIDNLIPINNQLYCNTYTNGMVQKAYNDKNNQEYQEEQDKTQEQ</sequence>
<keyword evidence="2" id="KW-1185">Reference proteome</keyword>
<accession>A0A9N9C6U4</accession>
<dbReference type="Proteomes" id="UP000789831">
    <property type="component" value="Unassembled WGS sequence"/>
</dbReference>
<proteinExistence type="predicted"/>
<gene>
    <name evidence="1" type="ORF">AGERDE_LOCUS8544</name>
</gene>
<protein>
    <submittedName>
        <fullName evidence="1">9339_t:CDS:1</fullName>
    </submittedName>
</protein>
<organism evidence="1 2">
    <name type="scientific">Ambispora gerdemannii</name>
    <dbReference type="NCBI Taxonomy" id="144530"/>
    <lineage>
        <taxon>Eukaryota</taxon>
        <taxon>Fungi</taxon>
        <taxon>Fungi incertae sedis</taxon>
        <taxon>Mucoromycota</taxon>
        <taxon>Glomeromycotina</taxon>
        <taxon>Glomeromycetes</taxon>
        <taxon>Archaeosporales</taxon>
        <taxon>Ambisporaceae</taxon>
        <taxon>Ambispora</taxon>
    </lineage>
</organism>
<dbReference type="AlphaFoldDB" id="A0A9N9C6U4"/>